<accession>A0A2A9NC33</accession>
<proteinExistence type="predicted"/>
<dbReference type="Proteomes" id="UP000242287">
    <property type="component" value="Unassembled WGS sequence"/>
</dbReference>
<feature type="compositionally biased region" description="Acidic residues" evidence="1">
    <location>
        <begin position="1"/>
        <end position="11"/>
    </location>
</feature>
<feature type="region of interest" description="Disordered" evidence="1">
    <location>
        <begin position="1"/>
        <end position="44"/>
    </location>
</feature>
<gene>
    <name evidence="2" type="ORF">AMATHDRAFT_7312</name>
</gene>
<name>A0A2A9NC33_9AGAR</name>
<dbReference type="EMBL" id="KZ302152">
    <property type="protein sequence ID" value="PFH46884.1"/>
    <property type="molecule type" value="Genomic_DNA"/>
</dbReference>
<evidence type="ECO:0000313" key="3">
    <source>
        <dbReference type="Proteomes" id="UP000242287"/>
    </source>
</evidence>
<organism evidence="2 3">
    <name type="scientific">Amanita thiersii Skay4041</name>
    <dbReference type="NCBI Taxonomy" id="703135"/>
    <lineage>
        <taxon>Eukaryota</taxon>
        <taxon>Fungi</taxon>
        <taxon>Dikarya</taxon>
        <taxon>Basidiomycota</taxon>
        <taxon>Agaricomycotina</taxon>
        <taxon>Agaricomycetes</taxon>
        <taxon>Agaricomycetidae</taxon>
        <taxon>Agaricales</taxon>
        <taxon>Pluteineae</taxon>
        <taxon>Amanitaceae</taxon>
        <taxon>Amanita</taxon>
    </lineage>
</organism>
<evidence type="ECO:0000313" key="2">
    <source>
        <dbReference type="EMBL" id="PFH46884.1"/>
    </source>
</evidence>
<protein>
    <submittedName>
        <fullName evidence="2">Uncharacterized protein</fullName>
    </submittedName>
</protein>
<keyword evidence="3" id="KW-1185">Reference proteome</keyword>
<sequence length="149" mass="16539">MDAADMDMEADASEHAAVQSHLETGAQRHAQAGAPSNREDPADVLRVARDLLEKLERALGQREGSGGLTPTQREITPAAEQRTGYFNRPDMYIPMSNEIEQGINRLGSPYPGQPRRGNPWGEFHVNINRRARIIEPFEQLDPDSLVAPQ</sequence>
<dbReference type="AlphaFoldDB" id="A0A2A9NC33"/>
<feature type="region of interest" description="Disordered" evidence="1">
    <location>
        <begin position="56"/>
        <end position="77"/>
    </location>
</feature>
<reference evidence="2 3" key="1">
    <citation type="submission" date="2014-02" db="EMBL/GenBank/DDBJ databases">
        <title>Transposable element dynamics among asymbiotic and ectomycorrhizal Amanita fungi.</title>
        <authorList>
            <consortium name="DOE Joint Genome Institute"/>
            <person name="Hess J."/>
            <person name="Skrede I."/>
            <person name="Wolfe B."/>
            <person name="LaButti K."/>
            <person name="Ohm R.A."/>
            <person name="Grigoriev I.V."/>
            <person name="Pringle A."/>
        </authorList>
    </citation>
    <scope>NUCLEOTIDE SEQUENCE [LARGE SCALE GENOMIC DNA]</scope>
    <source>
        <strain evidence="2 3">SKay4041</strain>
    </source>
</reference>
<evidence type="ECO:0000256" key="1">
    <source>
        <dbReference type="SAM" id="MobiDB-lite"/>
    </source>
</evidence>